<keyword evidence="2" id="KW-1185">Reference proteome</keyword>
<protein>
    <submittedName>
        <fullName evidence="1">Uncharacterized protein</fullName>
    </submittedName>
</protein>
<dbReference type="EMBL" id="JAIWYP010000003">
    <property type="protein sequence ID" value="KAH3852456.1"/>
    <property type="molecule type" value="Genomic_DNA"/>
</dbReference>
<gene>
    <name evidence="1" type="ORF">DPMN_094966</name>
</gene>
<proteinExistence type="predicted"/>
<evidence type="ECO:0000313" key="2">
    <source>
        <dbReference type="Proteomes" id="UP000828390"/>
    </source>
</evidence>
<reference evidence="1" key="1">
    <citation type="journal article" date="2019" name="bioRxiv">
        <title>The Genome of the Zebra Mussel, Dreissena polymorpha: A Resource for Invasive Species Research.</title>
        <authorList>
            <person name="McCartney M.A."/>
            <person name="Auch B."/>
            <person name="Kono T."/>
            <person name="Mallez S."/>
            <person name="Zhang Y."/>
            <person name="Obille A."/>
            <person name="Becker A."/>
            <person name="Abrahante J.E."/>
            <person name="Garbe J."/>
            <person name="Badalamenti J.P."/>
            <person name="Herman A."/>
            <person name="Mangelson H."/>
            <person name="Liachko I."/>
            <person name="Sullivan S."/>
            <person name="Sone E.D."/>
            <person name="Koren S."/>
            <person name="Silverstein K.A.T."/>
            <person name="Beckman K.B."/>
            <person name="Gohl D.M."/>
        </authorList>
    </citation>
    <scope>NUCLEOTIDE SEQUENCE</scope>
    <source>
        <strain evidence="1">Duluth1</strain>
        <tissue evidence="1">Whole animal</tissue>
    </source>
</reference>
<organism evidence="1 2">
    <name type="scientific">Dreissena polymorpha</name>
    <name type="common">Zebra mussel</name>
    <name type="synonym">Mytilus polymorpha</name>
    <dbReference type="NCBI Taxonomy" id="45954"/>
    <lineage>
        <taxon>Eukaryota</taxon>
        <taxon>Metazoa</taxon>
        <taxon>Spiralia</taxon>
        <taxon>Lophotrochozoa</taxon>
        <taxon>Mollusca</taxon>
        <taxon>Bivalvia</taxon>
        <taxon>Autobranchia</taxon>
        <taxon>Heteroconchia</taxon>
        <taxon>Euheterodonta</taxon>
        <taxon>Imparidentia</taxon>
        <taxon>Neoheterodontei</taxon>
        <taxon>Myida</taxon>
        <taxon>Dreissenoidea</taxon>
        <taxon>Dreissenidae</taxon>
        <taxon>Dreissena</taxon>
    </lineage>
</organism>
<sequence>MKDNDAKLLSRLQKIVLFSITPSTRGEHHGWHGLFATILDEALRKSSGVNQSAADCDSEMETVFKDVSGEHDNECGKVKATYDDIAGKDFVPALRIVGKLSCIENFCRRVQSGLRGILSTT</sequence>
<dbReference type="Proteomes" id="UP000828390">
    <property type="component" value="Unassembled WGS sequence"/>
</dbReference>
<comment type="caution">
    <text evidence="1">The sequence shown here is derived from an EMBL/GenBank/DDBJ whole genome shotgun (WGS) entry which is preliminary data.</text>
</comment>
<dbReference type="AlphaFoldDB" id="A0A9D4L6H2"/>
<reference evidence="1" key="2">
    <citation type="submission" date="2020-11" db="EMBL/GenBank/DDBJ databases">
        <authorList>
            <person name="McCartney M.A."/>
            <person name="Auch B."/>
            <person name="Kono T."/>
            <person name="Mallez S."/>
            <person name="Becker A."/>
            <person name="Gohl D.M."/>
            <person name="Silverstein K.A.T."/>
            <person name="Koren S."/>
            <person name="Bechman K.B."/>
            <person name="Herman A."/>
            <person name="Abrahante J.E."/>
            <person name="Garbe J."/>
        </authorList>
    </citation>
    <scope>NUCLEOTIDE SEQUENCE</scope>
    <source>
        <strain evidence="1">Duluth1</strain>
        <tissue evidence="1">Whole animal</tissue>
    </source>
</reference>
<evidence type="ECO:0000313" key="1">
    <source>
        <dbReference type="EMBL" id="KAH3852456.1"/>
    </source>
</evidence>
<name>A0A9D4L6H2_DREPO</name>
<accession>A0A9D4L6H2</accession>